<dbReference type="PATRIC" id="fig|1618207.4.peg.3059"/>
<accession>A0A0D4C1N6</accession>
<dbReference type="KEGG" id="ari:UM93_15020"/>
<keyword evidence="4" id="KW-1185">Reference proteome</keyword>
<reference evidence="3 4" key="1">
    <citation type="journal article" date="2015" name="Genome Announc.">
        <title>Complete Genome Sequencing of Protease-Producing Novel Arthrobacter sp. Strain IHBB 11108 Using PacBio Single-Molecule Real-Time Sequencing Technology.</title>
        <authorList>
            <person name="Kiran S."/>
            <person name="Swarnkar M.K."/>
            <person name="Pal M."/>
            <person name="Thakur R."/>
            <person name="Tewari R."/>
            <person name="Singh A.K."/>
            <person name="Gulati A."/>
        </authorList>
    </citation>
    <scope>NUCLEOTIDE SEQUENCE [LARGE SCALE GENOMIC DNA]</scope>
    <source>
        <strain evidence="3 4">IHBB 11108</strain>
    </source>
</reference>
<feature type="region of interest" description="Disordered" evidence="1">
    <location>
        <begin position="329"/>
        <end position="361"/>
    </location>
</feature>
<evidence type="ECO:0000313" key="4">
    <source>
        <dbReference type="Proteomes" id="UP000061839"/>
    </source>
</evidence>
<keyword evidence="2" id="KW-0812">Transmembrane</keyword>
<dbReference type="EMBL" id="CP011005">
    <property type="protein sequence ID" value="AJT42479.1"/>
    <property type="molecule type" value="Genomic_DNA"/>
</dbReference>
<organism evidence="3 4">
    <name type="scientific">Psychromicrobium lacuslunae</name>
    <dbReference type="NCBI Taxonomy" id="1618207"/>
    <lineage>
        <taxon>Bacteria</taxon>
        <taxon>Bacillati</taxon>
        <taxon>Actinomycetota</taxon>
        <taxon>Actinomycetes</taxon>
        <taxon>Micrococcales</taxon>
        <taxon>Micrococcaceae</taxon>
        <taxon>Psychromicrobium</taxon>
    </lineage>
</organism>
<proteinExistence type="predicted"/>
<feature type="transmembrane region" description="Helical" evidence="2">
    <location>
        <begin position="31"/>
        <end position="51"/>
    </location>
</feature>
<dbReference type="AlphaFoldDB" id="A0A0D4C1N6"/>
<dbReference type="STRING" id="1618207.UM93_15020"/>
<name>A0A0D4C1N6_9MICC</name>
<evidence type="ECO:0000256" key="1">
    <source>
        <dbReference type="SAM" id="MobiDB-lite"/>
    </source>
</evidence>
<evidence type="ECO:0000256" key="2">
    <source>
        <dbReference type="SAM" id="Phobius"/>
    </source>
</evidence>
<protein>
    <submittedName>
        <fullName evidence="3">Uncharacterized protein</fullName>
    </submittedName>
</protein>
<gene>
    <name evidence="3" type="ORF">UM93_15020</name>
</gene>
<feature type="region of interest" description="Disordered" evidence="1">
    <location>
        <begin position="391"/>
        <end position="410"/>
    </location>
</feature>
<keyword evidence="2" id="KW-0472">Membrane</keyword>
<sequence length="410" mass="40937">MNRTVETSQLELRGQDEPSTPRSDGVNFRRAVRFAALLGVAGSATFLLGVLGAQTAQAASDVGTTASSSSSSATSNASAANSLLGKVGHTVKNLIEPVQSVTKQTPAVVSSVTEVVAPTKVVTTALKTPLVQQTLSALSKPTTVIAPITPVTTVVNQLIEPPLAPALKPLEPITSSVKNTVQGLSAPLVFSVHQLVNEVLPPLSKLPVAGAALPPVSGVINGVIDDLLPTVNTALPVTGVVLPDSTKPVDATPPAVTPPGVLPGMGPGSTDNSAGLPGNLSTTKVADNKATAALGATTVAAPAKSAVENSATLSSIWFAGLPYGAQQNAPPAEPIAPAGQANPSHPVPTAPGQTCPIPINLNGSSGTSNSLAATVSNSFLASLHELSEPATLVSSFSPESLSDDPGSSPD</sequence>
<feature type="region of interest" description="Disordered" evidence="1">
    <location>
        <begin position="1"/>
        <end position="25"/>
    </location>
</feature>
<keyword evidence="2" id="KW-1133">Transmembrane helix</keyword>
<dbReference type="HOGENOM" id="CLU_670222_0_0_11"/>
<evidence type="ECO:0000313" key="3">
    <source>
        <dbReference type="EMBL" id="AJT42479.1"/>
    </source>
</evidence>
<feature type="compositionally biased region" description="Polar residues" evidence="1">
    <location>
        <begin position="1"/>
        <end position="10"/>
    </location>
</feature>
<dbReference type="RefSeq" id="WP_045076342.1">
    <property type="nucleotide sequence ID" value="NZ_CP011005.1"/>
</dbReference>
<dbReference type="Proteomes" id="UP000061839">
    <property type="component" value="Chromosome"/>
</dbReference>